<dbReference type="OrthoDB" id="9800188at2"/>
<dbReference type="EMBL" id="FOVF01000046">
    <property type="protein sequence ID" value="SFN67567.1"/>
    <property type="molecule type" value="Genomic_DNA"/>
</dbReference>
<evidence type="ECO:0000313" key="2">
    <source>
        <dbReference type="Proteomes" id="UP000198575"/>
    </source>
</evidence>
<accession>A0A1I5AYP8</accession>
<organism evidence="1 2">
    <name type="scientific">Dokdonella immobilis</name>
    <dbReference type="NCBI Taxonomy" id="578942"/>
    <lineage>
        <taxon>Bacteria</taxon>
        <taxon>Pseudomonadati</taxon>
        <taxon>Pseudomonadota</taxon>
        <taxon>Gammaproteobacteria</taxon>
        <taxon>Lysobacterales</taxon>
        <taxon>Rhodanobacteraceae</taxon>
        <taxon>Dokdonella</taxon>
    </lineage>
</organism>
<dbReference type="InterPro" id="IPR029069">
    <property type="entry name" value="HotDog_dom_sf"/>
</dbReference>
<dbReference type="SUPFAM" id="SSF54637">
    <property type="entry name" value="Thioesterase/thiol ester dehydrase-isomerase"/>
    <property type="match status" value="1"/>
</dbReference>
<dbReference type="STRING" id="578942.SAMN05216289_1469"/>
<dbReference type="AlphaFoldDB" id="A0A1I5AYP8"/>
<evidence type="ECO:0000313" key="1">
    <source>
        <dbReference type="EMBL" id="SFN67567.1"/>
    </source>
</evidence>
<dbReference type="InterPro" id="IPR016776">
    <property type="entry name" value="ApeP-like_dehydratase"/>
</dbReference>
<keyword evidence="2" id="KW-1185">Reference proteome</keyword>
<name>A0A1I5AYP8_9GAMM</name>
<dbReference type="Gene3D" id="3.10.129.10">
    <property type="entry name" value="Hotdog Thioesterase"/>
    <property type="match status" value="1"/>
</dbReference>
<dbReference type="Proteomes" id="UP000198575">
    <property type="component" value="Unassembled WGS sequence"/>
</dbReference>
<gene>
    <name evidence="1" type="ORF">SAMN05216289_1469</name>
</gene>
<dbReference type="RefSeq" id="WP_092410834.1">
    <property type="nucleotide sequence ID" value="NZ_FOVF01000046.1"/>
</dbReference>
<reference evidence="1 2" key="1">
    <citation type="submission" date="2016-10" db="EMBL/GenBank/DDBJ databases">
        <authorList>
            <person name="de Groot N.N."/>
        </authorList>
    </citation>
    <scope>NUCLEOTIDE SEQUENCE [LARGE SCALE GENOMIC DNA]</scope>
    <source>
        <strain evidence="1 2">CGMCC 1.7659</strain>
    </source>
</reference>
<sequence length="142" mass="15263">MLDKSDWGHLIPHQGTMCLLDAVVAWTPEAIHARTDSHRRADNPLRSDGILRAVHLCEYGAQSMAVHGALVARAAGLGAAPGFLVSLRGVSLALARIDDLDGPLDVHGERLLGSEASWQYAFRIEHAGREIAAGRAAVMLRQ</sequence>
<protein>
    <submittedName>
        <fullName evidence="1">Predicted 3-hydroxylacyl-ACP dehydratase, HotDog domain</fullName>
    </submittedName>
</protein>
<dbReference type="Pfam" id="PF22817">
    <property type="entry name" value="ApeP-like"/>
    <property type="match status" value="1"/>
</dbReference>
<proteinExistence type="predicted"/>